<dbReference type="GO" id="GO:0005634">
    <property type="term" value="C:nucleus"/>
    <property type="evidence" value="ECO:0007669"/>
    <property type="project" value="TreeGrafter"/>
</dbReference>
<reference evidence="2" key="1">
    <citation type="submission" date="2021-01" db="EMBL/GenBank/DDBJ databases">
        <authorList>
            <consortium name="Genoscope - CEA"/>
            <person name="William W."/>
        </authorList>
    </citation>
    <scope>NUCLEOTIDE SEQUENCE</scope>
</reference>
<dbReference type="Proteomes" id="UP000692954">
    <property type="component" value="Unassembled WGS sequence"/>
</dbReference>
<dbReference type="OrthoDB" id="19141at2759"/>
<dbReference type="GO" id="GO:0017101">
    <property type="term" value="C:aminoacyl-tRNA synthetase multienzyme complex"/>
    <property type="evidence" value="ECO:0007669"/>
    <property type="project" value="InterPro"/>
</dbReference>
<feature type="domain" description="GST C-terminal" evidence="1">
    <location>
        <begin position="55"/>
        <end position="189"/>
    </location>
</feature>
<comment type="caution">
    <text evidence="2">The sequence shown here is derived from an EMBL/GenBank/DDBJ whole genome shotgun (WGS) entry which is preliminary data.</text>
</comment>
<dbReference type="InterPro" id="IPR053836">
    <property type="entry name" value="Arc1-like_N"/>
</dbReference>
<dbReference type="InterPro" id="IPR042450">
    <property type="entry name" value="EEF1E1"/>
</dbReference>
<dbReference type="GO" id="GO:0005737">
    <property type="term" value="C:cytoplasm"/>
    <property type="evidence" value="ECO:0007669"/>
    <property type="project" value="TreeGrafter"/>
</dbReference>
<dbReference type="AlphaFoldDB" id="A0A8S1LX34"/>
<sequence length="205" mass="23353">MELFLSTDLNSQFLIFLAHYTRLVSTGRVKLIVLSNQALKLKEEGILKFPSIPSLVTEDAQILTNVFSIAQYLANISFTEKILIGTDNQTLGQVLQVFEAQRKIQGESLIDAFLQHLESRVFFVTNHVTLADLFLYIHTYDVVSTWNDEQKSGKYVHFFRWFKQIQALPQICQINRDLGRIDVKPASPFPSIGDASSTSKKKNQI</sequence>
<dbReference type="InterPro" id="IPR010987">
    <property type="entry name" value="Glutathione-S-Trfase_C-like"/>
</dbReference>
<dbReference type="PANTHER" id="PTHR44490">
    <property type="entry name" value="EUKARYOTIC TRANSLATION ELONGATION FACTOR 1 EPSILON-1"/>
    <property type="match status" value="1"/>
</dbReference>
<dbReference type="PANTHER" id="PTHR44490:SF1">
    <property type="entry name" value="EUKARYOTIC TRANSLATION ELONGATION FACTOR 1 EPSILON-1"/>
    <property type="match status" value="1"/>
</dbReference>
<name>A0A8S1LX34_9CILI</name>
<proteinExistence type="predicted"/>
<dbReference type="CDD" id="cd10289">
    <property type="entry name" value="GST_C_AaRS_like"/>
    <property type="match status" value="1"/>
</dbReference>
<dbReference type="PROSITE" id="PS50405">
    <property type="entry name" value="GST_CTER"/>
    <property type="match status" value="1"/>
</dbReference>
<dbReference type="EMBL" id="CAJJDN010000027">
    <property type="protein sequence ID" value="CAD8070852.1"/>
    <property type="molecule type" value="Genomic_DNA"/>
</dbReference>
<gene>
    <name evidence="2" type="ORF">PSON_ATCC_30995.1.T0270204</name>
</gene>
<evidence type="ECO:0000313" key="2">
    <source>
        <dbReference type="EMBL" id="CAD8070852.1"/>
    </source>
</evidence>
<accession>A0A8S1LX34</accession>
<evidence type="ECO:0000313" key="3">
    <source>
        <dbReference type="Proteomes" id="UP000692954"/>
    </source>
</evidence>
<dbReference type="Pfam" id="PF21972">
    <property type="entry name" value="Arc1p_N_like"/>
    <property type="match status" value="1"/>
</dbReference>
<organism evidence="2 3">
    <name type="scientific">Paramecium sonneborni</name>
    <dbReference type="NCBI Taxonomy" id="65129"/>
    <lineage>
        <taxon>Eukaryota</taxon>
        <taxon>Sar</taxon>
        <taxon>Alveolata</taxon>
        <taxon>Ciliophora</taxon>
        <taxon>Intramacronucleata</taxon>
        <taxon>Oligohymenophorea</taxon>
        <taxon>Peniculida</taxon>
        <taxon>Parameciidae</taxon>
        <taxon>Paramecium</taxon>
    </lineage>
</organism>
<keyword evidence="3" id="KW-1185">Reference proteome</keyword>
<evidence type="ECO:0000259" key="1">
    <source>
        <dbReference type="PROSITE" id="PS50405"/>
    </source>
</evidence>
<protein>
    <recommendedName>
        <fullName evidence="1">GST C-terminal domain-containing protein</fullName>
    </recommendedName>
</protein>